<keyword evidence="2" id="KW-1185">Reference proteome</keyword>
<dbReference type="AlphaFoldDB" id="A0A3M7QYK0"/>
<name>A0A3M7QYK0_BRAPC</name>
<dbReference type="EMBL" id="REGN01004825">
    <property type="protein sequence ID" value="RNA16035.1"/>
    <property type="molecule type" value="Genomic_DNA"/>
</dbReference>
<reference evidence="1 2" key="1">
    <citation type="journal article" date="2018" name="Sci. Rep.">
        <title>Genomic signatures of local adaptation to the degree of environmental predictability in rotifers.</title>
        <authorList>
            <person name="Franch-Gras L."/>
            <person name="Hahn C."/>
            <person name="Garcia-Roger E.M."/>
            <person name="Carmona M.J."/>
            <person name="Serra M."/>
            <person name="Gomez A."/>
        </authorList>
    </citation>
    <scope>NUCLEOTIDE SEQUENCE [LARGE SCALE GENOMIC DNA]</scope>
    <source>
        <strain evidence="1">HYR1</strain>
    </source>
</reference>
<accession>A0A3M7QYK0</accession>
<protein>
    <submittedName>
        <fullName evidence="1">Uncharacterized protein</fullName>
    </submittedName>
</protein>
<dbReference type="Proteomes" id="UP000276133">
    <property type="component" value="Unassembled WGS sequence"/>
</dbReference>
<gene>
    <name evidence="1" type="ORF">BpHYR1_015173</name>
</gene>
<comment type="caution">
    <text evidence="1">The sequence shown here is derived from an EMBL/GenBank/DDBJ whole genome shotgun (WGS) entry which is preliminary data.</text>
</comment>
<evidence type="ECO:0000313" key="1">
    <source>
        <dbReference type="EMBL" id="RNA16035.1"/>
    </source>
</evidence>
<proteinExistence type="predicted"/>
<evidence type="ECO:0000313" key="2">
    <source>
        <dbReference type="Proteomes" id="UP000276133"/>
    </source>
</evidence>
<organism evidence="1 2">
    <name type="scientific">Brachionus plicatilis</name>
    <name type="common">Marine rotifer</name>
    <name type="synonym">Brachionus muelleri</name>
    <dbReference type="NCBI Taxonomy" id="10195"/>
    <lineage>
        <taxon>Eukaryota</taxon>
        <taxon>Metazoa</taxon>
        <taxon>Spiralia</taxon>
        <taxon>Gnathifera</taxon>
        <taxon>Rotifera</taxon>
        <taxon>Eurotatoria</taxon>
        <taxon>Monogononta</taxon>
        <taxon>Pseudotrocha</taxon>
        <taxon>Ploima</taxon>
        <taxon>Brachionidae</taxon>
        <taxon>Brachionus</taxon>
    </lineage>
</organism>
<sequence length="62" mass="7222">MLVVFRILGLISTKNERQLPIRPTVMIVKLIQSKNICILPDLKDKIFKNGIKLVPFSFWKII</sequence>